<dbReference type="AlphaFoldDB" id="A0A7C4RR61"/>
<comment type="caution">
    <text evidence="2">The sequence shown here is derived from an EMBL/GenBank/DDBJ whole genome shotgun (WGS) entry which is preliminary data.</text>
</comment>
<dbReference type="EMBL" id="DSUH01000221">
    <property type="protein sequence ID" value="HGU33051.1"/>
    <property type="molecule type" value="Genomic_DNA"/>
</dbReference>
<dbReference type="Pfam" id="PF01797">
    <property type="entry name" value="Y1_Tnp"/>
    <property type="match status" value="1"/>
</dbReference>
<name>A0A7C4RR61_9BACT</name>
<evidence type="ECO:0000313" key="2">
    <source>
        <dbReference type="EMBL" id="HGU33051.1"/>
    </source>
</evidence>
<evidence type="ECO:0000259" key="1">
    <source>
        <dbReference type="SMART" id="SM01321"/>
    </source>
</evidence>
<dbReference type="InterPro" id="IPR002686">
    <property type="entry name" value="Transposase_17"/>
</dbReference>
<proteinExistence type="predicted"/>
<dbReference type="SUPFAM" id="SSF143422">
    <property type="entry name" value="Transposase IS200-like"/>
    <property type="match status" value="1"/>
</dbReference>
<dbReference type="GO" id="GO:0006313">
    <property type="term" value="P:DNA transposition"/>
    <property type="evidence" value="ECO:0007669"/>
    <property type="project" value="InterPro"/>
</dbReference>
<dbReference type="GO" id="GO:0004803">
    <property type="term" value="F:transposase activity"/>
    <property type="evidence" value="ECO:0007669"/>
    <property type="project" value="InterPro"/>
</dbReference>
<sequence>MPRVARAIAVGYPHHITQRGNYRQAVFVEEDDYLRYVEILSVFAPKYGLDIWAYCLMPNHVHIVGVPGSQDTLAKTFNTVHMLYAQYFNKKRNVTGHLWQGRFYSCVLDPHHLYAAVRYVELNPVRSGIVSIAHDYPWSSAKAHLTREPNPLLSGRCPLVQKIQDWAGYLGEEPDQEAVDAVIQATKSGRPCGTKDFILQMEGLLNRRLAPNPRGRPVKSAKKEKEV</sequence>
<dbReference type="GO" id="GO:0003677">
    <property type="term" value="F:DNA binding"/>
    <property type="evidence" value="ECO:0007669"/>
    <property type="project" value="InterPro"/>
</dbReference>
<dbReference type="SMART" id="SM01321">
    <property type="entry name" value="Y1_Tnp"/>
    <property type="match status" value="1"/>
</dbReference>
<dbReference type="PANTHER" id="PTHR34322">
    <property type="entry name" value="TRANSPOSASE, Y1_TNP DOMAIN-CONTAINING"/>
    <property type="match status" value="1"/>
</dbReference>
<dbReference type="PANTHER" id="PTHR34322:SF2">
    <property type="entry name" value="TRANSPOSASE IS200-LIKE DOMAIN-CONTAINING PROTEIN"/>
    <property type="match status" value="1"/>
</dbReference>
<protein>
    <submittedName>
        <fullName evidence="2">Transposase</fullName>
    </submittedName>
</protein>
<accession>A0A7C4RR61</accession>
<dbReference type="InterPro" id="IPR036515">
    <property type="entry name" value="Transposase_17_sf"/>
</dbReference>
<dbReference type="Gene3D" id="3.30.70.1290">
    <property type="entry name" value="Transposase IS200-like"/>
    <property type="match status" value="1"/>
</dbReference>
<gene>
    <name evidence="2" type="ORF">ENS29_09375</name>
</gene>
<organism evidence="2">
    <name type="scientific">Desulfatirhabdium butyrativorans</name>
    <dbReference type="NCBI Taxonomy" id="340467"/>
    <lineage>
        <taxon>Bacteria</taxon>
        <taxon>Pseudomonadati</taxon>
        <taxon>Thermodesulfobacteriota</taxon>
        <taxon>Desulfobacteria</taxon>
        <taxon>Desulfobacterales</taxon>
        <taxon>Desulfatirhabdiaceae</taxon>
        <taxon>Desulfatirhabdium</taxon>
    </lineage>
</organism>
<feature type="domain" description="Transposase IS200-like" evidence="1">
    <location>
        <begin position="9"/>
        <end position="123"/>
    </location>
</feature>
<reference evidence="2" key="1">
    <citation type="journal article" date="2020" name="mSystems">
        <title>Genome- and Community-Level Interaction Insights into Carbon Utilization and Element Cycling Functions of Hydrothermarchaeota in Hydrothermal Sediment.</title>
        <authorList>
            <person name="Zhou Z."/>
            <person name="Liu Y."/>
            <person name="Xu W."/>
            <person name="Pan J."/>
            <person name="Luo Z.H."/>
            <person name="Li M."/>
        </authorList>
    </citation>
    <scope>NUCLEOTIDE SEQUENCE [LARGE SCALE GENOMIC DNA]</scope>
    <source>
        <strain evidence="2">SpSt-477</strain>
    </source>
</reference>